<keyword evidence="3" id="KW-1185">Reference proteome</keyword>
<feature type="chain" id="PRO_5047117276" evidence="1">
    <location>
        <begin position="22"/>
        <end position="207"/>
    </location>
</feature>
<evidence type="ECO:0000313" key="2">
    <source>
        <dbReference type="EMBL" id="WQH06102.1"/>
    </source>
</evidence>
<proteinExistence type="predicted"/>
<sequence length="207" mass="22858">MLRRMVVVVAVLAALAGAARAVEPVQPALRAELLAMKEQDQAVRQATTLEQMRKWEAVDAANLVRIKAIVAQYGWPTVSMVGQDGASAAWILVQHAGRDAPFQQQVLAMMEPLVAQGEVRGVEYAYLYDRTHYPQRYGTQGTCVNARAWQPFEIEDLANVNARRRALGLMSMAEYAKHFECDGPLMSFGHATKRTVPVPPDDKPATP</sequence>
<dbReference type="Proteomes" id="UP001326110">
    <property type="component" value="Chromosome"/>
</dbReference>
<dbReference type="InterPro" id="IPR046732">
    <property type="entry name" value="DUF6624"/>
</dbReference>
<gene>
    <name evidence="2" type="ORF">SR858_07160</name>
</gene>
<dbReference type="EMBL" id="CP140152">
    <property type="protein sequence ID" value="WQH06102.1"/>
    <property type="molecule type" value="Genomic_DNA"/>
</dbReference>
<name>A0ABZ0Y240_9BURK</name>
<protein>
    <submittedName>
        <fullName evidence="2">DUF6624 domain-containing protein</fullName>
    </submittedName>
</protein>
<organism evidence="2 3">
    <name type="scientific">Duganella zoogloeoides</name>
    <dbReference type="NCBI Taxonomy" id="75659"/>
    <lineage>
        <taxon>Bacteria</taxon>
        <taxon>Pseudomonadati</taxon>
        <taxon>Pseudomonadota</taxon>
        <taxon>Betaproteobacteria</taxon>
        <taxon>Burkholderiales</taxon>
        <taxon>Oxalobacteraceae</taxon>
        <taxon>Telluria group</taxon>
        <taxon>Duganella</taxon>
    </lineage>
</organism>
<feature type="signal peptide" evidence="1">
    <location>
        <begin position="1"/>
        <end position="21"/>
    </location>
</feature>
<evidence type="ECO:0000313" key="3">
    <source>
        <dbReference type="Proteomes" id="UP001326110"/>
    </source>
</evidence>
<dbReference type="Pfam" id="PF20329">
    <property type="entry name" value="DUF6624"/>
    <property type="match status" value="1"/>
</dbReference>
<reference evidence="2 3" key="1">
    <citation type="submission" date="2023-11" db="EMBL/GenBank/DDBJ databases">
        <title>MicrobeMod: A computational toolkit for identifying prokaryotic methylation and restriction-modification with nanopore sequencing.</title>
        <authorList>
            <person name="Crits-Christoph A."/>
            <person name="Kang S.C."/>
            <person name="Lee H."/>
            <person name="Ostrov N."/>
        </authorList>
    </citation>
    <scope>NUCLEOTIDE SEQUENCE [LARGE SCALE GENOMIC DNA]</scope>
    <source>
        <strain evidence="2 3">ATCC 25935</strain>
    </source>
</reference>
<dbReference type="RefSeq" id="WP_154819865.1">
    <property type="nucleotide sequence ID" value="NZ_CP140152.1"/>
</dbReference>
<evidence type="ECO:0000256" key="1">
    <source>
        <dbReference type="SAM" id="SignalP"/>
    </source>
</evidence>
<accession>A0ABZ0Y240</accession>
<dbReference type="GeneID" id="43166804"/>
<keyword evidence="1" id="KW-0732">Signal</keyword>